<reference evidence="1 2" key="1">
    <citation type="journal article" date="2012" name="BMC Genomics">
        <title>Comparative genomics of Brachyspira pilosicoli strains: genome rearrangements, reductions and correlation of genetic compliment with phenotypic diversity.</title>
        <authorList>
            <person name="Mappley L.J."/>
            <person name="Black M.L."/>
            <person name="Abuoun M."/>
            <person name="Darby A.C."/>
            <person name="Woodward M.J."/>
            <person name="Parkhill J."/>
            <person name="Turner A.K."/>
            <person name="Bellgard M.I."/>
            <person name="La T."/>
            <person name="Phillips N.D."/>
            <person name="La Ragione R.M."/>
            <person name="Hampson D.J."/>
        </authorList>
    </citation>
    <scope>NUCLEOTIDE SEQUENCE [LARGE SCALE GENOMIC DNA]</scope>
    <source>
        <strain evidence="1">B2904</strain>
    </source>
</reference>
<accession>J9UVQ4</accession>
<dbReference type="PATRIC" id="fig|1133568.3.peg.1989"/>
<sequence length="102" mass="11989">MKKVIKYLLIIKNIVTKLINLEEDYAMEDTFILFDNTKGNESIGKIKGSYDDVLIGYMTLIYQTAIKTNKKPEDVVLDILYKVKDNKETLYKYMKKKKVNKK</sequence>
<gene>
    <name evidence="1" type="ORF">B2904_orf1990</name>
</gene>
<dbReference type="EMBL" id="CP003490">
    <property type="protein sequence ID" value="AFR71319.1"/>
    <property type="molecule type" value="Genomic_DNA"/>
</dbReference>
<dbReference type="AlphaFoldDB" id="J9UVQ4"/>
<dbReference type="KEGG" id="bpj:B2904_orf1990"/>
<evidence type="ECO:0000313" key="1">
    <source>
        <dbReference type="EMBL" id="AFR71319.1"/>
    </source>
</evidence>
<evidence type="ECO:0000313" key="2">
    <source>
        <dbReference type="Proteomes" id="UP000007346"/>
    </source>
</evidence>
<proteinExistence type="predicted"/>
<name>J9UVQ4_BRAPL</name>
<dbReference type="RefSeq" id="WP_014936459.1">
    <property type="nucleotide sequence ID" value="NC_018607.1"/>
</dbReference>
<organism evidence="1 2">
    <name type="scientific">Brachyspira pilosicoli B2904</name>
    <dbReference type="NCBI Taxonomy" id="1133568"/>
    <lineage>
        <taxon>Bacteria</taxon>
        <taxon>Pseudomonadati</taxon>
        <taxon>Spirochaetota</taxon>
        <taxon>Spirochaetia</taxon>
        <taxon>Brachyspirales</taxon>
        <taxon>Brachyspiraceae</taxon>
        <taxon>Brachyspira</taxon>
    </lineage>
</organism>
<dbReference type="HOGENOM" id="CLU_159805_0_0_12"/>
<dbReference type="Proteomes" id="UP000007346">
    <property type="component" value="Chromosome"/>
</dbReference>
<protein>
    <submittedName>
        <fullName evidence="1">Uncharacterized protein</fullName>
    </submittedName>
</protein>